<evidence type="ECO:0000313" key="3">
    <source>
        <dbReference type="Proteomes" id="UP000198967"/>
    </source>
</evidence>
<protein>
    <recommendedName>
        <fullName evidence="4">DUF2530 domain-containing protein</fullName>
    </recommendedName>
</protein>
<dbReference type="OrthoDB" id="4774615at2"/>
<gene>
    <name evidence="2" type="ORF">SAMN05216377_10991</name>
</gene>
<organism evidence="2 3">
    <name type="scientific">Pseudonocardia oroxyli</name>
    <dbReference type="NCBI Taxonomy" id="366584"/>
    <lineage>
        <taxon>Bacteria</taxon>
        <taxon>Bacillati</taxon>
        <taxon>Actinomycetota</taxon>
        <taxon>Actinomycetes</taxon>
        <taxon>Pseudonocardiales</taxon>
        <taxon>Pseudonocardiaceae</taxon>
        <taxon>Pseudonocardia</taxon>
    </lineage>
</organism>
<name>A0A1G7RQL8_PSEOR</name>
<feature type="transmembrane region" description="Helical" evidence="1">
    <location>
        <begin position="45"/>
        <end position="66"/>
    </location>
</feature>
<keyword evidence="1" id="KW-1133">Transmembrane helix</keyword>
<proteinExistence type="predicted"/>
<keyword evidence="1" id="KW-0812">Transmembrane</keyword>
<dbReference type="Proteomes" id="UP000198967">
    <property type="component" value="Unassembled WGS sequence"/>
</dbReference>
<evidence type="ECO:0000313" key="2">
    <source>
        <dbReference type="EMBL" id="SDG12509.1"/>
    </source>
</evidence>
<accession>A0A1G7RQL8</accession>
<dbReference type="InterPro" id="IPR019681">
    <property type="entry name" value="DUF2530"/>
</dbReference>
<dbReference type="EMBL" id="FNBE01000009">
    <property type="protein sequence ID" value="SDG12509.1"/>
    <property type="molecule type" value="Genomic_DNA"/>
</dbReference>
<keyword evidence="1" id="KW-0472">Membrane</keyword>
<reference evidence="2 3" key="1">
    <citation type="submission" date="2016-10" db="EMBL/GenBank/DDBJ databases">
        <authorList>
            <person name="de Groot N.N."/>
        </authorList>
    </citation>
    <scope>NUCLEOTIDE SEQUENCE [LARGE SCALE GENOMIC DNA]</scope>
    <source>
        <strain evidence="2 3">CGMCC 4.3143</strain>
    </source>
</reference>
<evidence type="ECO:0008006" key="4">
    <source>
        <dbReference type="Google" id="ProtNLM"/>
    </source>
</evidence>
<dbReference type="Pfam" id="PF10745">
    <property type="entry name" value="DUF2530"/>
    <property type="match status" value="1"/>
</dbReference>
<dbReference type="AlphaFoldDB" id="A0A1G7RQL8"/>
<evidence type="ECO:0000256" key="1">
    <source>
        <dbReference type="SAM" id="Phobius"/>
    </source>
</evidence>
<keyword evidence="3" id="KW-1185">Reference proteome</keyword>
<dbReference type="STRING" id="366584.SAMN05216377_10991"/>
<dbReference type="RefSeq" id="WP_093084564.1">
    <property type="nucleotide sequence ID" value="NZ_FNBE01000009.1"/>
</dbReference>
<sequence>MVDPPALPRGTTDVTLVVAIGTLAWVTGAAVLFLAHVVGGRPLDVWFTTCVVGAGLGALGFGVFRWQRAAARRGARGAQRGLED</sequence>
<feature type="transmembrane region" description="Helical" evidence="1">
    <location>
        <begin position="16"/>
        <end position="39"/>
    </location>
</feature>